<keyword evidence="4 8" id="KW-0812">Transmembrane</keyword>
<comment type="caution">
    <text evidence="10">The sequence shown here is derived from an EMBL/GenBank/DDBJ whole genome shotgun (WGS) entry which is preliminary data.</text>
</comment>
<feature type="transmembrane region" description="Helical" evidence="8">
    <location>
        <begin position="662"/>
        <end position="685"/>
    </location>
</feature>
<dbReference type="InterPro" id="IPR005829">
    <property type="entry name" value="Sugar_transporter_CS"/>
</dbReference>
<dbReference type="PROSITE" id="PS00217">
    <property type="entry name" value="SUGAR_TRANSPORT_2"/>
    <property type="match status" value="1"/>
</dbReference>
<feature type="region of interest" description="Disordered" evidence="7">
    <location>
        <begin position="202"/>
        <end position="223"/>
    </location>
</feature>
<gene>
    <name evidence="10" type="ORF">F8388_017525</name>
</gene>
<dbReference type="GO" id="GO:0022857">
    <property type="term" value="F:transmembrane transporter activity"/>
    <property type="evidence" value="ECO:0007669"/>
    <property type="project" value="InterPro"/>
</dbReference>
<feature type="transmembrane region" description="Helical" evidence="8">
    <location>
        <begin position="570"/>
        <end position="591"/>
    </location>
</feature>
<feature type="transmembrane region" description="Helical" evidence="8">
    <location>
        <begin position="633"/>
        <end position="656"/>
    </location>
</feature>
<feature type="domain" description="Major facilitator superfamily (MFS) profile" evidence="9">
    <location>
        <begin position="1"/>
        <end position="691"/>
    </location>
</feature>
<keyword evidence="3" id="KW-0813">Transport</keyword>
<dbReference type="InterPro" id="IPR020846">
    <property type="entry name" value="MFS_dom"/>
</dbReference>
<accession>A0A7J6G294</accession>
<sequence length="710" mass="77050">MEGLVIAIALIGGILSTSISGSASDRIGRRPMLLISSALYLLSGLIMMRSPNVYVLLLARLLNGFGTGFIVTLVPIYISETSPSDIRGSLNTLPQFMGSSGMCVSSSIVFAVSLTDTFSWRLMLGILCLPSLLYFSLILFCLPESPRWLGSKGRVAEAKQVLKTIRGTTDDNVIKGELALLIEGLETGEKSSMEEYLISPANDILNPNNRPETPNNNNSNNNEEINDQIRIYGHDSGQSWVAKPAGTGRSVMLASRQSSLALEVDPLVTLFGSVHEKLPESTLGSNFFSGIDHHPHDHHHWDEENQHIDDSDDYEVDTEGIEEEHLMNLRSPLLSHDLSRSTPRAGEAVRRSSSLCIEGNSPSEVVSQGANIGGGWQIAWKWIERVGEDGNKEGELQRIFIHQEAITAPSRTGSIISVPAAAAIAEESSEAVLMVPVAALVSHSAFGPEGPIKMCTQEDGGIEPVINMDQPVQNDVAKPVSWSDLMEPGVRRALAVGVGLQVFQQLSGINGVLYYAPQILEKAGISVLLTNMGMSLISSSLLLNAIITFLMLPAIVVCMRLMDISGRRVLLLYTIPVLIVSLILLVISNFFKLGTVVTAIISTPSVVIYLCSFVMAFGSIPNTLCSEIFPTRVRGLCITICATTYWCTNILVTYSFPILLEWIGLAGVFTIYAVGCIMAWVFVYLKVPETKGMPLEVISEYFALGSTKLA</sequence>
<feature type="transmembrane region" description="Helical" evidence="8">
    <location>
        <begin position="597"/>
        <end position="621"/>
    </location>
</feature>
<evidence type="ECO:0000313" key="10">
    <source>
        <dbReference type="EMBL" id="KAF4377121.1"/>
    </source>
</evidence>
<dbReference type="PROSITE" id="PS50850">
    <property type="entry name" value="MFS"/>
    <property type="match status" value="1"/>
</dbReference>
<keyword evidence="5 8" id="KW-1133">Transmembrane helix</keyword>
<feature type="transmembrane region" description="Helical" evidence="8">
    <location>
        <begin position="118"/>
        <end position="142"/>
    </location>
</feature>
<dbReference type="PANTHER" id="PTHR48020:SF35">
    <property type="entry name" value="SUGAR TRANSPORTER"/>
    <property type="match status" value="1"/>
</dbReference>
<feature type="transmembrane region" description="Helical" evidence="8">
    <location>
        <begin position="6"/>
        <end position="24"/>
    </location>
</feature>
<dbReference type="Gene3D" id="1.20.1250.20">
    <property type="entry name" value="MFS general substrate transporter like domains"/>
    <property type="match status" value="2"/>
</dbReference>
<dbReference type="PANTHER" id="PTHR48020">
    <property type="entry name" value="PROTON MYO-INOSITOL COTRANSPORTER"/>
    <property type="match status" value="1"/>
</dbReference>
<evidence type="ECO:0000256" key="6">
    <source>
        <dbReference type="ARBA" id="ARBA00023136"/>
    </source>
</evidence>
<evidence type="ECO:0000256" key="7">
    <source>
        <dbReference type="SAM" id="MobiDB-lite"/>
    </source>
</evidence>
<proteinExistence type="inferred from homology"/>
<dbReference type="Proteomes" id="UP000525078">
    <property type="component" value="Unassembled WGS sequence"/>
</dbReference>
<dbReference type="InterPro" id="IPR005828">
    <property type="entry name" value="MFS_sugar_transport-like"/>
</dbReference>
<evidence type="ECO:0000259" key="9">
    <source>
        <dbReference type="PROSITE" id="PS50850"/>
    </source>
</evidence>
<dbReference type="EMBL" id="JAATIP010000082">
    <property type="protein sequence ID" value="KAF4377121.1"/>
    <property type="molecule type" value="Genomic_DNA"/>
</dbReference>
<dbReference type="InterPro" id="IPR036259">
    <property type="entry name" value="MFS_trans_sf"/>
</dbReference>
<feature type="transmembrane region" description="Helical" evidence="8">
    <location>
        <begin position="90"/>
        <end position="112"/>
    </location>
</feature>
<dbReference type="InterPro" id="IPR050814">
    <property type="entry name" value="Myo-inositol_Transporter"/>
</dbReference>
<evidence type="ECO:0000256" key="4">
    <source>
        <dbReference type="ARBA" id="ARBA00022692"/>
    </source>
</evidence>
<evidence type="ECO:0000256" key="1">
    <source>
        <dbReference type="ARBA" id="ARBA00004141"/>
    </source>
</evidence>
<comment type="subcellular location">
    <subcellularLocation>
        <location evidence="1">Membrane</location>
        <topology evidence="1">Multi-pass membrane protein</topology>
    </subcellularLocation>
</comment>
<dbReference type="SUPFAM" id="SSF103473">
    <property type="entry name" value="MFS general substrate transporter"/>
    <property type="match status" value="1"/>
</dbReference>
<comment type="similarity">
    <text evidence="2">Belongs to the major facilitator superfamily. Sugar transporter (TC 2.A.1.1) family.</text>
</comment>
<keyword evidence="6 8" id="KW-0472">Membrane</keyword>
<protein>
    <recommendedName>
        <fullName evidence="9">Major facilitator superfamily (MFS) profile domain-containing protein</fullName>
    </recommendedName>
</protein>
<dbReference type="InterPro" id="IPR003663">
    <property type="entry name" value="Sugar/inositol_transpt"/>
</dbReference>
<dbReference type="GO" id="GO:0016020">
    <property type="term" value="C:membrane"/>
    <property type="evidence" value="ECO:0007669"/>
    <property type="project" value="UniProtKB-SubCell"/>
</dbReference>
<dbReference type="Pfam" id="PF00083">
    <property type="entry name" value="Sugar_tr"/>
    <property type="match status" value="2"/>
</dbReference>
<reference evidence="10 11" key="1">
    <citation type="journal article" date="2020" name="bioRxiv">
        <title>Sequence and annotation of 42 cannabis genomes reveals extensive copy number variation in cannabinoid synthesis and pathogen resistance genes.</title>
        <authorList>
            <person name="Mckernan K.J."/>
            <person name="Helbert Y."/>
            <person name="Kane L.T."/>
            <person name="Ebling H."/>
            <person name="Zhang L."/>
            <person name="Liu B."/>
            <person name="Eaton Z."/>
            <person name="Mclaughlin S."/>
            <person name="Kingan S."/>
            <person name="Baybayan P."/>
            <person name="Concepcion G."/>
            <person name="Jordan M."/>
            <person name="Riva A."/>
            <person name="Barbazuk W."/>
            <person name="Harkins T."/>
        </authorList>
    </citation>
    <scope>NUCLEOTIDE SEQUENCE [LARGE SCALE GENOMIC DNA]</scope>
    <source>
        <strain evidence="11">cv. Jamaican Lion 4</strain>
        <tissue evidence="10">Leaf</tissue>
    </source>
</reference>
<feature type="transmembrane region" description="Helical" evidence="8">
    <location>
        <begin position="54"/>
        <end position="78"/>
    </location>
</feature>
<evidence type="ECO:0000256" key="3">
    <source>
        <dbReference type="ARBA" id="ARBA00022448"/>
    </source>
</evidence>
<dbReference type="PRINTS" id="PR00171">
    <property type="entry name" value="SUGRTRNSPORT"/>
</dbReference>
<feature type="transmembrane region" description="Helical" evidence="8">
    <location>
        <begin position="536"/>
        <end position="558"/>
    </location>
</feature>
<dbReference type="AlphaFoldDB" id="A0A7J6G294"/>
<evidence type="ECO:0000256" key="2">
    <source>
        <dbReference type="ARBA" id="ARBA00010992"/>
    </source>
</evidence>
<feature type="compositionally biased region" description="Low complexity" evidence="7">
    <location>
        <begin position="206"/>
        <end position="223"/>
    </location>
</feature>
<evidence type="ECO:0000313" key="11">
    <source>
        <dbReference type="Proteomes" id="UP000525078"/>
    </source>
</evidence>
<organism evidence="10 11">
    <name type="scientific">Cannabis sativa</name>
    <name type="common">Hemp</name>
    <name type="synonym">Marijuana</name>
    <dbReference type="NCBI Taxonomy" id="3483"/>
    <lineage>
        <taxon>Eukaryota</taxon>
        <taxon>Viridiplantae</taxon>
        <taxon>Streptophyta</taxon>
        <taxon>Embryophyta</taxon>
        <taxon>Tracheophyta</taxon>
        <taxon>Spermatophyta</taxon>
        <taxon>Magnoliopsida</taxon>
        <taxon>eudicotyledons</taxon>
        <taxon>Gunneridae</taxon>
        <taxon>Pentapetalae</taxon>
        <taxon>rosids</taxon>
        <taxon>fabids</taxon>
        <taxon>Rosales</taxon>
        <taxon>Cannabaceae</taxon>
        <taxon>Cannabis</taxon>
    </lineage>
</organism>
<name>A0A7J6G294_CANSA</name>
<evidence type="ECO:0000256" key="8">
    <source>
        <dbReference type="SAM" id="Phobius"/>
    </source>
</evidence>
<evidence type="ECO:0000256" key="5">
    <source>
        <dbReference type="ARBA" id="ARBA00022989"/>
    </source>
</evidence>